<feature type="transmembrane region" description="Helical" evidence="1">
    <location>
        <begin position="109"/>
        <end position="132"/>
    </location>
</feature>
<keyword evidence="3" id="KW-1185">Reference proteome</keyword>
<feature type="transmembrane region" description="Helical" evidence="1">
    <location>
        <begin position="283"/>
        <end position="308"/>
    </location>
</feature>
<dbReference type="Pfam" id="PF09991">
    <property type="entry name" value="DUF2232"/>
    <property type="match status" value="1"/>
</dbReference>
<dbReference type="OrthoDB" id="1950201at2"/>
<keyword evidence="1" id="KW-0812">Transmembrane</keyword>
<dbReference type="Proteomes" id="UP000324646">
    <property type="component" value="Chromosome"/>
</dbReference>
<sequence length="317" mass="35349">MNIQKKTRAMVEAALMTALTCIFAIMGTYIPVLTFILFFIPVPFIVLGKRHGIHFVILSIVASGIIVGSFTEPLQSIFVIGLPGITAIVMGYMMNKEYSPYKVLAGGSLAALVASLLSISIGSMIIGVDIVSQMSEAFKEAMDIQIKMYQTIGMEPEKLETLKKTLEATIQLVLMAIPAMLIFSSVFLSYINYVLTIRVLNRIGHKAESLPPLRYIRLPKSILMGTFLIIGLTMATKYFKIVSYQSLVLNVFLIFQFVYFIQGLAVVSYFLHAFNLRKVLRVLIYILLLFNGMGTFMVAMIGFVDAIVNLRKLKTDH</sequence>
<dbReference type="RefSeq" id="WP_148810675.1">
    <property type="nucleotide sequence ID" value="NZ_CP042243.1"/>
</dbReference>
<feature type="transmembrane region" description="Helical" evidence="1">
    <location>
        <begin position="215"/>
        <end position="235"/>
    </location>
</feature>
<dbReference type="PANTHER" id="PTHR41324:SF1">
    <property type="entry name" value="DUF2232 DOMAIN-CONTAINING PROTEIN"/>
    <property type="match status" value="1"/>
</dbReference>
<organism evidence="2 3">
    <name type="scientific">Crassaminicella thermophila</name>
    <dbReference type="NCBI Taxonomy" id="2599308"/>
    <lineage>
        <taxon>Bacteria</taxon>
        <taxon>Bacillati</taxon>
        <taxon>Bacillota</taxon>
        <taxon>Clostridia</taxon>
        <taxon>Eubacteriales</taxon>
        <taxon>Clostridiaceae</taxon>
        <taxon>Crassaminicella</taxon>
    </lineage>
</organism>
<name>A0A5C0SG84_CRATE</name>
<dbReference type="PANTHER" id="PTHR41324">
    <property type="entry name" value="MEMBRANE PROTEIN-RELATED"/>
    <property type="match status" value="1"/>
</dbReference>
<evidence type="ECO:0000313" key="3">
    <source>
        <dbReference type="Proteomes" id="UP000324646"/>
    </source>
</evidence>
<evidence type="ECO:0000313" key="2">
    <source>
        <dbReference type="EMBL" id="QEK13503.1"/>
    </source>
</evidence>
<gene>
    <name evidence="2" type="ORF">FQB35_15220</name>
</gene>
<keyword evidence="1" id="KW-0472">Membrane</keyword>
<feature type="transmembrane region" description="Helical" evidence="1">
    <location>
        <begin position="52"/>
        <end position="70"/>
    </location>
</feature>
<protein>
    <submittedName>
        <fullName evidence="2">DUF2232 domain-containing protein</fullName>
    </submittedName>
</protein>
<dbReference type="EMBL" id="CP042243">
    <property type="protein sequence ID" value="QEK13503.1"/>
    <property type="molecule type" value="Genomic_DNA"/>
</dbReference>
<keyword evidence="1" id="KW-1133">Transmembrane helix</keyword>
<proteinExistence type="predicted"/>
<feature type="transmembrane region" description="Helical" evidence="1">
    <location>
        <begin position="77"/>
        <end position="94"/>
    </location>
</feature>
<feature type="transmembrane region" description="Helical" evidence="1">
    <location>
        <begin position="172"/>
        <end position="195"/>
    </location>
</feature>
<reference evidence="2 3" key="1">
    <citation type="submission" date="2019-07" db="EMBL/GenBank/DDBJ databases">
        <title>Complete genome of Crassaminicella thermophila SY095.</title>
        <authorList>
            <person name="Li X."/>
        </authorList>
    </citation>
    <scope>NUCLEOTIDE SEQUENCE [LARGE SCALE GENOMIC DNA]</scope>
    <source>
        <strain evidence="2 3">SY095</strain>
    </source>
</reference>
<accession>A0A5C0SG84</accession>
<feature type="transmembrane region" description="Helical" evidence="1">
    <location>
        <begin position="247"/>
        <end position="271"/>
    </location>
</feature>
<feature type="transmembrane region" description="Helical" evidence="1">
    <location>
        <begin position="12"/>
        <end position="40"/>
    </location>
</feature>
<evidence type="ECO:0000256" key="1">
    <source>
        <dbReference type="SAM" id="Phobius"/>
    </source>
</evidence>
<dbReference type="AlphaFoldDB" id="A0A5C0SG84"/>
<dbReference type="InterPro" id="IPR018710">
    <property type="entry name" value="DUF2232"/>
</dbReference>
<dbReference type="KEGG" id="crs:FQB35_15220"/>